<protein>
    <submittedName>
        <fullName evidence="2">Uncharacterized protein</fullName>
    </submittedName>
</protein>
<keyword evidence="1" id="KW-1133">Transmembrane helix</keyword>
<organism evidence="2 3">
    <name type="scientific">Lentilactobacillus hilgardii</name>
    <name type="common">Lactobacillus hilgardii</name>
    <dbReference type="NCBI Taxonomy" id="1588"/>
    <lineage>
        <taxon>Bacteria</taxon>
        <taxon>Bacillati</taxon>
        <taxon>Bacillota</taxon>
        <taxon>Bacilli</taxon>
        <taxon>Lactobacillales</taxon>
        <taxon>Lactobacillaceae</taxon>
        <taxon>Lentilactobacillus</taxon>
    </lineage>
</organism>
<dbReference type="AlphaFoldDB" id="A0A6P1ECM6"/>
<dbReference type="SMR" id="A0A6P1ECM6"/>
<accession>A0A6P1ECM6</accession>
<feature type="transmembrane region" description="Helical" evidence="1">
    <location>
        <begin position="38"/>
        <end position="59"/>
    </location>
</feature>
<dbReference type="Proteomes" id="UP000465035">
    <property type="component" value="Chromosome"/>
</dbReference>
<keyword evidence="1" id="KW-0472">Membrane</keyword>
<gene>
    <name evidence="2" type="ORF">GQR93_12895</name>
</gene>
<evidence type="ECO:0000313" key="3">
    <source>
        <dbReference type="Proteomes" id="UP000465035"/>
    </source>
</evidence>
<sequence>MIINLLLCLLIALFGAFIGVVAESHWHFRQLDFQHFTRYLLVSGSICLITIAILLFEYFSAAY</sequence>
<evidence type="ECO:0000313" key="2">
    <source>
        <dbReference type="EMBL" id="QHB53021.1"/>
    </source>
</evidence>
<reference evidence="2 3" key="1">
    <citation type="submission" date="2019-12" db="EMBL/GenBank/DDBJ databases">
        <title>Lactobacillus hilgardii FLUB.</title>
        <authorList>
            <person name="Gustaw K."/>
        </authorList>
    </citation>
    <scope>NUCLEOTIDE SEQUENCE [LARGE SCALE GENOMIC DNA]</scope>
    <source>
        <strain evidence="2 3">FLUB</strain>
    </source>
</reference>
<dbReference type="RefSeq" id="WP_003553204.1">
    <property type="nucleotide sequence ID" value="NZ_CABKOL010000104.1"/>
</dbReference>
<dbReference type="GeneID" id="69059272"/>
<evidence type="ECO:0000256" key="1">
    <source>
        <dbReference type="SAM" id="Phobius"/>
    </source>
</evidence>
<name>A0A6P1ECM6_LENHI</name>
<proteinExistence type="predicted"/>
<dbReference type="EMBL" id="CP047121">
    <property type="protein sequence ID" value="QHB53021.1"/>
    <property type="molecule type" value="Genomic_DNA"/>
</dbReference>
<keyword evidence="1" id="KW-0812">Transmembrane</keyword>